<feature type="domain" description="Coenzyme PQQ synthesis protein F-like C-terminal lobe" evidence="10">
    <location>
        <begin position="708"/>
        <end position="809"/>
    </location>
</feature>
<sequence length="958" mass="111338">MAHFLEHMVFMGSKKYPKENDFDSYVKKRGGSDNASTECEFTTFYFECQERHLSDIMDRFAQFFISPLMKREAMTREREAIESEFQLSMPSHYNRKQQLLADIAKKDHPAHKFTWGNLKTLKDDVSDDVLYKKVHEFRQRYYSAHRMTLAVQARLPLQTLQDWVVEYFSSVPNNNLPPDDFTPYINDSFSTPEFTKLYYVDPIKDICQVELTWALPPMQKHYRSKPDHYIASVLGYEGPGSLLAFLRKKVWALDIYTGSDETGTEHNSMHYLFEVTLVLTEEGHQNLEKVIESLFGYINMMKACGPSERIFNELKAIEDTGFRFSEEIPSSENVEMLSENMQLYPPEDYICGPKLFFEYDAKAITDIMNLLKPETANIMVTSKDTSINFKYKEPWFGTRYTYTDVPSTWLETWRKAEPDPSFTLPPANIFLTENFDLIKSPEPVPKYPYKILQDKLMEVWYRPDNKFQLPIAYIYFYFISPLPLASPLSCVMLELYVTLIKQQMVETLYPAEEALLHTSIYTSDKGLILKVDGYNEKLHLLVDTVIKHMANFENNLNQRMFDAMKEEQLKFYYNNFLKPRKMVKELRFSVVMQVYWSGLDKHSALRNITMEMVKNFSIEFKKSLYIQCLIQGNIVSEEALSICSNVVKRLECGPLLQNTWPELRVCQLPVGEHYCKISSFNEEDVNSVVTNYYQSGLATIKDMCIVELLMLLMEEPLFNILRTKEQLGYHVFNMLRDTFGILGFSITVNCQADKHSTEHVNERIESFLKMFYNKLRKMSDKELERAKHSIIKLKQCADLHLKDEVARNWDEITANDYLFDRLEKEVACIEKLTFSDLRKWMARHIAHGNKANFRKLSCQVSGHTKKSDNVCSKKLASSSLSDCSTTPNVDTQTEKCLTQTLTGASPTLVSSQELLVASGSQFCLQLLSGTDKEANQYITDIEQFKKTLFIYPINNVIS</sequence>
<evidence type="ECO:0000256" key="2">
    <source>
        <dbReference type="ARBA" id="ARBA00022670"/>
    </source>
</evidence>
<keyword evidence="6" id="KW-0482">Metalloprotease</keyword>
<dbReference type="InterPro" id="IPR011249">
    <property type="entry name" value="Metalloenz_LuxS/M16"/>
</dbReference>
<evidence type="ECO:0000313" key="12">
    <source>
        <dbReference type="Proteomes" id="UP001378592"/>
    </source>
</evidence>
<protein>
    <recommendedName>
        <fullName evidence="13">Nardilysin</fullName>
    </recommendedName>
</protein>
<comment type="similarity">
    <text evidence="1">Belongs to the peptidase M16 family.</text>
</comment>
<gene>
    <name evidence="11" type="ORF">R5R35_006809</name>
</gene>
<evidence type="ECO:0000259" key="9">
    <source>
        <dbReference type="Pfam" id="PF16187"/>
    </source>
</evidence>
<dbReference type="GO" id="GO:0046872">
    <property type="term" value="F:metal ion binding"/>
    <property type="evidence" value="ECO:0007669"/>
    <property type="project" value="UniProtKB-KW"/>
</dbReference>
<organism evidence="11 12">
    <name type="scientific">Gryllus longicercus</name>
    <dbReference type="NCBI Taxonomy" id="2509291"/>
    <lineage>
        <taxon>Eukaryota</taxon>
        <taxon>Metazoa</taxon>
        <taxon>Ecdysozoa</taxon>
        <taxon>Arthropoda</taxon>
        <taxon>Hexapoda</taxon>
        <taxon>Insecta</taxon>
        <taxon>Pterygota</taxon>
        <taxon>Neoptera</taxon>
        <taxon>Polyneoptera</taxon>
        <taxon>Orthoptera</taxon>
        <taxon>Ensifera</taxon>
        <taxon>Gryllidea</taxon>
        <taxon>Grylloidea</taxon>
        <taxon>Gryllidae</taxon>
        <taxon>Gryllinae</taxon>
        <taxon>Gryllus</taxon>
    </lineage>
</organism>
<evidence type="ECO:0008006" key="13">
    <source>
        <dbReference type="Google" id="ProtNLM"/>
    </source>
</evidence>
<keyword evidence="3" id="KW-0479">Metal-binding</keyword>
<name>A0AAN9V1P0_9ORTH</name>
<feature type="domain" description="Peptidase M16 middle/third" evidence="9">
    <location>
        <begin position="322"/>
        <end position="602"/>
    </location>
</feature>
<dbReference type="InterPro" id="IPR054734">
    <property type="entry name" value="PqqF-like_C_4"/>
</dbReference>
<dbReference type="Pfam" id="PF00675">
    <property type="entry name" value="Peptidase_M16"/>
    <property type="match status" value="1"/>
</dbReference>
<evidence type="ECO:0000256" key="1">
    <source>
        <dbReference type="ARBA" id="ARBA00007261"/>
    </source>
</evidence>
<evidence type="ECO:0000259" key="8">
    <source>
        <dbReference type="Pfam" id="PF05193"/>
    </source>
</evidence>
<comment type="caution">
    <text evidence="11">The sequence shown here is derived from an EMBL/GenBank/DDBJ whole genome shotgun (WGS) entry which is preliminary data.</text>
</comment>
<accession>A0AAN9V1P0</accession>
<dbReference type="Gene3D" id="3.30.830.10">
    <property type="entry name" value="Metalloenzyme, LuxS/M16 peptidase-like"/>
    <property type="match status" value="4"/>
</dbReference>
<dbReference type="Pfam" id="PF16187">
    <property type="entry name" value="Peptidase_M16_M"/>
    <property type="match status" value="1"/>
</dbReference>
<dbReference type="PANTHER" id="PTHR43690">
    <property type="entry name" value="NARDILYSIN"/>
    <property type="match status" value="1"/>
</dbReference>
<feature type="domain" description="Peptidase M16 C-terminal" evidence="8">
    <location>
        <begin position="131"/>
        <end position="316"/>
    </location>
</feature>
<dbReference type="Pfam" id="PF22456">
    <property type="entry name" value="PqqF-like_C_4"/>
    <property type="match status" value="1"/>
</dbReference>
<dbReference type="Pfam" id="PF05193">
    <property type="entry name" value="Peptidase_M16_C"/>
    <property type="match status" value="1"/>
</dbReference>
<dbReference type="AlphaFoldDB" id="A0AAN9V1P0"/>
<dbReference type="SUPFAM" id="SSF63411">
    <property type="entry name" value="LuxS/MPP-like metallohydrolase"/>
    <property type="match status" value="4"/>
</dbReference>
<dbReference type="InterPro" id="IPR007863">
    <property type="entry name" value="Peptidase_M16_C"/>
</dbReference>
<dbReference type="FunFam" id="3.30.830.10:FF:000005">
    <property type="entry name" value="nardilysin isoform X1"/>
    <property type="match status" value="1"/>
</dbReference>
<reference evidence="11 12" key="1">
    <citation type="submission" date="2024-03" db="EMBL/GenBank/DDBJ databases">
        <title>The genome assembly and annotation of the cricket Gryllus longicercus Weissman &amp; Gray.</title>
        <authorList>
            <person name="Szrajer S."/>
            <person name="Gray D."/>
            <person name="Ylla G."/>
        </authorList>
    </citation>
    <scope>NUCLEOTIDE SEQUENCE [LARGE SCALE GENOMIC DNA]</scope>
    <source>
        <strain evidence="11">DAG 2021-001</strain>
        <tissue evidence="11">Whole body minus gut</tissue>
    </source>
</reference>
<dbReference type="InterPro" id="IPR011765">
    <property type="entry name" value="Pept_M16_N"/>
</dbReference>
<evidence type="ECO:0000256" key="3">
    <source>
        <dbReference type="ARBA" id="ARBA00022723"/>
    </source>
</evidence>
<dbReference type="PANTHER" id="PTHR43690:SF18">
    <property type="entry name" value="INSULIN-DEGRADING ENZYME-RELATED"/>
    <property type="match status" value="1"/>
</dbReference>
<dbReference type="Proteomes" id="UP001378592">
    <property type="component" value="Unassembled WGS sequence"/>
</dbReference>
<dbReference type="GO" id="GO:0008237">
    <property type="term" value="F:metallopeptidase activity"/>
    <property type="evidence" value="ECO:0007669"/>
    <property type="project" value="UniProtKB-KW"/>
</dbReference>
<feature type="domain" description="Peptidase M16 N-terminal" evidence="7">
    <location>
        <begin position="2"/>
        <end position="108"/>
    </location>
</feature>
<evidence type="ECO:0000256" key="4">
    <source>
        <dbReference type="ARBA" id="ARBA00022801"/>
    </source>
</evidence>
<evidence type="ECO:0000259" key="7">
    <source>
        <dbReference type="Pfam" id="PF00675"/>
    </source>
</evidence>
<proteinExistence type="inferred from homology"/>
<keyword evidence="12" id="KW-1185">Reference proteome</keyword>
<keyword evidence="2" id="KW-0645">Protease</keyword>
<evidence type="ECO:0000259" key="10">
    <source>
        <dbReference type="Pfam" id="PF22456"/>
    </source>
</evidence>
<evidence type="ECO:0000313" key="11">
    <source>
        <dbReference type="EMBL" id="KAK7789977.1"/>
    </source>
</evidence>
<dbReference type="EMBL" id="JAZDUA010000681">
    <property type="protein sequence ID" value="KAK7789977.1"/>
    <property type="molecule type" value="Genomic_DNA"/>
</dbReference>
<evidence type="ECO:0000256" key="6">
    <source>
        <dbReference type="ARBA" id="ARBA00023049"/>
    </source>
</evidence>
<dbReference type="InterPro" id="IPR050626">
    <property type="entry name" value="Peptidase_M16"/>
</dbReference>
<evidence type="ECO:0000256" key="5">
    <source>
        <dbReference type="ARBA" id="ARBA00022833"/>
    </source>
</evidence>
<dbReference type="GO" id="GO:0006508">
    <property type="term" value="P:proteolysis"/>
    <property type="evidence" value="ECO:0007669"/>
    <property type="project" value="UniProtKB-KW"/>
</dbReference>
<dbReference type="InterPro" id="IPR032632">
    <property type="entry name" value="Peptidase_M16_M"/>
</dbReference>
<keyword evidence="5" id="KW-0862">Zinc</keyword>
<keyword evidence="4" id="KW-0378">Hydrolase</keyword>